<reference evidence="1 2" key="1">
    <citation type="submission" date="2022-01" db="EMBL/GenBank/DDBJ databases">
        <title>Paraglaciecola sp. G1-23.</title>
        <authorList>
            <person name="Jin M.S."/>
            <person name="Han D.M."/>
            <person name="Kim H.M."/>
            <person name="Jeon C.O."/>
        </authorList>
    </citation>
    <scope>NUCLEOTIDE SEQUENCE [LARGE SCALE GENOMIC DNA]</scope>
    <source>
        <strain evidence="1 2">G1-23</strain>
    </source>
</reference>
<evidence type="ECO:0000313" key="1">
    <source>
        <dbReference type="EMBL" id="MCF2948132.1"/>
    </source>
</evidence>
<dbReference type="RefSeq" id="WP_235311752.1">
    <property type="nucleotide sequence ID" value="NZ_JAKGAS010000004.1"/>
</dbReference>
<dbReference type="SUPFAM" id="SSF55729">
    <property type="entry name" value="Acyl-CoA N-acyltransferases (Nat)"/>
    <property type="match status" value="1"/>
</dbReference>
<keyword evidence="2" id="KW-1185">Reference proteome</keyword>
<keyword evidence="1" id="KW-0012">Acyltransferase</keyword>
<gene>
    <name evidence="1" type="primary">pseH</name>
    <name evidence="1" type="ORF">L0668_08445</name>
</gene>
<accession>A0ABS9D597</accession>
<protein>
    <submittedName>
        <fullName evidence="1">UDP-4-amino-4, 6-dideoxy-N-acetyl-beta-L-altrosamine N-acetyltransferase</fullName>
        <ecNumber evidence="1">2.3.1.202</ecNumber>
    </submittedName>
</protein>
<organism evidence="1 2">
    <name type="scientific">Paraglaciecola algarum</name>
    <dbReference type="NCBI Taxonomy" id="3050085"/>
    <lineage>
        <taxon>Bacteria</taxon>
        <taxon>Pseudomonadati</taxon>
        <taxon>Pseudomonadota</taxon>
        <taxon>Gammaproteobacteria</taxon>
        <taxon>Alteromonadales</taxon>
        <taxon>Alteromonadaceae</taxon>
        <taxon>Paraglaciecola</taxon>
    </lineage>
</organism>
<evidence type="ECO:0000313" key="2">
    <source>
        <dbReference type="Proteomes" id="UP001521137"/>
    </source>
</evidence>
<comment type="caution">
    <text evidence="1">The sequence shown here is derived from an EMBL/GenBank/DDBJ whole genome shotgun (WGS) entry which is preliminary data.</text>
</comment>
<dbReference type="GO" id="GO:0016746">
    <property type="term" value="F:acyltransferase activity"/>
    <property type="evidence" value="ECO:0007669"/>
    <property type="project" value="UniProtKB-KW"/>
</dbReference>
<dbReference type="NCBIfam" id="TIGR03585">
    <property type="entry name" value="PseH"/>
    <property type="match status" value="1"/>
</dbReference>
<dbReference type="InterPro" id="IPR016181">
    <property type="entry name" value="Acyl_CoA_acyltransferase"/>
</dbReference>
<dbReference type="Proteomes" id="UP001521137">
    <property type="component" value="Unassembled WGS sequence"/>
</dbReference>
<proteinExistence type="predicted"/>
<dbReference type="EC" id="2.3.1.202" evidence="1"/>
<name>A0ABS9D597_9ALTE</name>
<dbReference type="Gene3D" id="3.40.630.30">
    <property type="match status" value="1"/>
</dbReference>
<dbReference type="EMBL" id="JAKGAS010000004">
    <property type="protein sequence ID" value="MCF2948132.1"/>
    <property type="molecule type" value="Genomic_DNA"/>
</dbReference>
<dbReference type="InterPro" id="IPR020036">
    <property type="entry name" value="PseH"/>
</dbReference>
<keyword evidence="1" id="KW-0808">Transferase</keyword>
<sequence length="201" mass="23188">MSKVGLPTHEFKPLTQELLNLVWQWRNSPRIQCNMHNNAPVKWQDHLNWFDSLQGDNTRAFYVLWQNNRPIGVLNFSRLNTPTPEWGCYLGETNVWPGSGIILEVAALDFAANFCHSTHGRQTFSHLLAQVLSFNHAANKMHKIFEYAQVGQKPGGIRDGQEFEVLDYSYELRAWQNKRDKILAKLPKNIGLAAQQIQFLE</sequence>